<dbReference type="STRING" id="1797197.A2Y75_11600"/>
<feature type="transmembrane region" description="Helical" evidence="6">
    <location>
        <begin position="102"/>
        <end position="122"/>
    </location>
</feature>
<comment type="caution">
    <text evidence="8">The sequence shown here is derived from an EMBL/GenBank/DDBJ whole genome shotgun (WGS) entry which is preliminary data.</text>
</comment>
<dbReference type="SUPFAM" id="SSF103481">
    <property type="entry name" value="Multidrug resistance efflux transporter EmrE"/>
    <property type="match status" value="2"/>
</dbReference>
<dbReference type="GO" id="GO:0016020">
    <property type="term" value="C:membrane"/>
    <property type="evidence" value="ECO:0007669"/>
    <property type="project" value="UniProtKB-SubCell"/>
</dbReference>
<dbReference type="InterPro" id="IPR050638">
    <property type="entry name" value="AA-Vitamin_Transporters"/>
</dbReference>
<dbReference type="InterPro" id="IPR000620">
    <property type="entry name" value="EamA_dom"/>
</dbReference>
<evidence type="ECO:0000256" key="5">
    <source>
        <dbReference type="ARBA" id="ARBA00023136"/>
    </source>
</evidence>
<evidence type="ECO:0000256" key="3">
    <source>
        <dbReference type="ARBA" id="ARBA00022692"/>
    </source>
</evidence>
<reference evidence="8 9" key="1">
    <citation type="journal article" date="2016" name="Nat. Commun.">
        <title>Thousands of microbial genomes shed light on interconnected biogeochemical processes in an aquifer system.</title>
        <authorList>
            <person name="Anantharaman K."/>
            <person name="Brown C.T."/>
            <person name="Hug L.A."/>
            <person name="Sharon I."/>
            <person name="Castelle C.J."/>
            <person name="Probst A.J."/>
            <person name="Thomas B.C."/>
            <person name="Singh A."/>
            <person name="Wilkins M.J."/>
            <person name="Karaoz U."/>
            <person name="Brodie E.L."/>
            <person name="Williams K.H."/>
            <person name="Hubbard S.S."/>
            <person name="Banfield J.F."/>
        </authorList>
    </citation>
    <scope>NUCLEOTIDE SEQUENCE [LARGE SCALE GENOMIC DNA]</scope>
</reference>
<evidence type="ECO:0000256" key="4">
    <source>
        <dbReference type="ARBA" id="ARBA00022989"/>
    </source>
</evidence>
<feature type="transmembrane region" description="Helical" evidence="6">
    <location>
        <begin position="280"/>
        <end position="298"/>
    </location>
</feature>
<feature type="transmembrane region" description="Helical" evidence="6">
    <location>
        <begin position="129"/>
        <end position="148"/>
    </location>
</feature>
<comment type="subcellular location">
    <subcellularLocation>
        <location evidence="1">Membrane</location>
        <topology evidence="1">Multi-pass membrane protein</topology>
    </subcellularLocation>
</comment>
<gene>
    <name evidence="8" type="ORF">A2Y75_11600</name>
</gene>
<dbReference type="EMBL" id="MELK01000015">
    <property type="protein sequence ID" value="OFW59500.1"/>
    <property type="molecule type" value="Genomic_DNA"/>
</dbReference>
<comment type="similarity">
    <text evidence="2">Belongs to the EamA transporter family.</text>
</comment>
<feature type="transmembrane region" description="Helical" evidence="6">
    <location>
        <begin position="7"/>
        <end position="26"/>
    </location>
</feature>
<keyword evidence="4 6" id="KW-1133">Transmembrane helix</keyword>
<feature type="transmembrane region" description="Helical" evidence="6">
    <location>
        <begin position="255"/>
        <end position="274"/>
    </location>
</feature>
<feature type="transmembrane region" description="Helical" evidence="6">
    <location>
        <begin position="160"/>
        <end position="180"/>
    </location>
</feature>
<organism evidence="8 9">
    <name type="scientific">Candidatus Solincola sediminis</name>
    <dbReference type="NCBI Taxonomy" id="1797199"/>
    <lineage>
        <taxon>Bacteria</taxon>
        <taxon>Bacillati</taxon>
        <taxon>Actinomycetota</taxon>
        <taxon>Candidatus Geothermincolia</taxon>
        <taxon>Candidatus Geothermincolales</taxon>
        <taxon>Candidatus Geothermincolaceae</taxon>
        <taxon>Candidatus Solincola</taxon>
    </lineage>
</organism>
<evidence type="ECO:0000256" key="1">
    <source>
        <dbReference type="ARBA" id="ARBA00004141"/>
    </source>
</evidence>
<feature type="domain" description="EamA" evidence="7">
    <location>
        <begin position="161"/>
        <end position="297"/>
    </location>
</feature>
<dbReference type="AlphaFoldDB" id="A0A1F2WRS1"/>
<evidence type="ECO:0000313" key="9">
    <source>
        <dbReference type="Proteomes" id="UP000177876"/>
    </source>
</evidence>
<dbReference type="PANTHER" id="PTHR32322">
    <property type="entry name" value="INNER MEMBRANE TRANSPORTER"/>
    <property type="match status" value="1"/>
</dbReference>
<feature type="transmembrane region" description="Helical" evidence="6">
    <location>
        <begin position="187"/>
        <end position="210"/>
    </location>
</feature>
<sequence length="313" mass="33780">MKYRGYLLILGAITLFSTIEVVSKYLQSGHGAAGQVGAVQVAALRFMLAAGFLMPLLLVRRQGRFLIEAVQKDGPALALLGAIGVFLTFYLLHSGIESTSASTAAVIFSMNPVFTVLIASIVLRERLGLYGWLGVGLGLAGAFIAVTGFKFSGLLSRDDFFGSILILLAAAAWAGYTVYGKKYSQQYGALAVSFLSMAVGSVLFIITLTIKSGWHEMAEYKPITWAWLLYLGIITVGIGYILYFEGLRRVPASRGVSLFYLKPILALLIAHTALGEPLSYNLLLASTMVASGILLVTLPRENNHREAASNRKE</sequence>
<feature type="transmembrane region" description="Helical" evidence="6">
    <location>
        <begin position="222"/>
        <end position="243"/>
    </location>
</feature>
<protein>
    <recommendedName>
        <fullName evidence="7">EamA domain-containing protein</fullName>
    </recommendedName>
</protein>
<dbReference type="Pfam" id="PF00892">
    <property type="entry name" value="EamA"/>
    <property type="match status" value="2"/>
</dbReference>
<feature type="transmembrane region" description="Helical" evidence="6">
    <location>
        <begin position="77"/>
        <end position="96"/>
    </location>
</feature>
<dbReference type="InterPro" id="IPR037185">
    <property type="entry name" value="EmrE-like"/>
</dbReference>
<accession>A0A1F2WRS1</accession>
<proteinExistence type="inferred from homology"/>
<keyword evidence="3 6" id="KW-0812">Transmembrane</keyword>
<feature type="transmembrane region" description="Helical" evidence="6">
    <location>
        <begin position="38"/>
        <end position="57"/>
    </location>
</feature>
<evidence type="ECO:0000259" key="7">
    <source>
        <dbReference type="Pfam" id="PF00892"/>
    </source>
</evidence>
<dbReference type="PANTHER" id="PTHR32322:SF2">
    <property type="entry name" value="EAMA DOMAIN-CONTAINING PROTEIN"/>
    <property type="match status" value="1"/>
</dbReference>
<evidence type="ECO:0000256" key="2">
    <source>
        <dbReference type="ARBA" id="ARBA00007362"/>
    </source>
</evidence>
<dbReference type="Proteomes" id="UP000177876">
    <property type="component" value="Unassembled WGS sequence"/>
</dbReference>
<dbReference type="Gene3D" id="1.10.3730.20">
    <property type="match status" value="1"/>
</dbReference>
<keyword evidence="5 6" id="KW-0472">Membrane</keyword>
<name>A0A1F2WRS1_9ACTN</name>
<evidence type="ECO:0000313" key="8">
    <source>
        <dbReference type="EMBL" id="OFW59500.1"/>
    </source>
</evidence>
<evidence type="ECO:0000256" key="6">
    <source>
        <dbReference type="SAM" id="Phobius"/>
    </source>
</evidence>
<feature type="domain" description="EamA" evidence="7">
    <location>
        <begin position="4"/>
        <end position="146"/>
    </location>
</feature>